<accession>B8HR26</accession>
<feature type="domain" description="Orn/Lys/Arg decarboxylases family 1 pyridoxal-P attachment site" evidence="6">
    <location>
        <begin position="222"/>
        <end position="236"/>
    </location>
</feature>
<keyword evidence="3" id="KW-0210">Decarboxylase</keyword>
<dbReference type="InterPro" id="IPR015421">
    <property type="entry name" value="PyrdxlP-dep_Trfase_major"/>
</dbReference>
<dbReference type="PROSITE" id="PS00703">
    <property type="entry name" value="OKR_DC_1"/>
    <property type="match status" value="1"/>
</dbReference>
<dbReference type="InterPro" id="IPR052357">
    <property type="entry name" value="Orn_Lys_Arg_decarboxylase-I"/>
</dbReference>
<evidence type="ECO:0000256" key="4">
    <source>
        <dbReference type="ARBA" id="ARBA00022898"/>
    </source>
</evidence>
<organism evidence="7">
    <name type="scientific">Cyanothece sp. (strain PCC 7425 / ATCC 29141)</name>
    <dbReference type="NCBI Taxonomy" id="395961"/>
    <lineage>
        <taxon>Bacteria</taxon>
        <taxon>Bacillati</taxon>
        <taxon>Cyanobacteriota</taxon>
        <taxon>Cyanophyceae</taxon>
        <taxon>Gomontiellales</taxon>
        <taxon>Cyanothecaceae</taxon>
        <taxon>Cyanothece</taxon>
    </lineage>
</organism>
<dbReference type="HOGENOM" id="CLU_025925_2_0_3"/>
<dbReference type="PANTHER" id="PTHR43277:SF4">
    <property type="entry name" value="ARGININE DECARBOXYLASE"/>
    <property type="match status" value="1"/>
</dbReference>
<dbReference type="Gene3D" id="3.40.640.10">
    <property type="entry name" value="Type I PLP-dependent aspartate aminotransferase-like (Major domain)"/>
    <property type="match status" value="1"/>
</dbReference>
<dbReference type="SUPFAM" id="SSF53383">
    <property type="entry name" value="PLP-dependent transferases"/>
    <property type="match status" value="1"/>
</dbReference>
<dbReference type="AlphaFoldDB" id="B8HR26"/>
<dbReference type="OrthoDB" id="9815233at2"/>
<dbReference type="EMBL" id="CP001344">
    <property type="protein sequence ID" value="ACL47534.1"/>
    <property type="molecule type" value="Genomic_DNA"/>
</dbReference>
<evidence type="ECO:0000256" key="2">
    <source>
        <dbReference type="ARBA" id="ARBA00010671"/>
    </source>
</evidence>
<reference evidence="7" key="1">
    <citation type="submission" date="2009-01" db="EMBL/GenBank/DDBJ databases">
        <title>Complete sequence of chromosome Cyanothece sp. PCC 7425.</title>
        <authorList>
            <consortium name="US DOE Joint Genome Institute"/>
            <person name="Lucas S."/>
            <person name="Copeland A."/>
            <person name="Lapidus A."/>
            <person name="Glavina del Rio T."/>
            <person name="Dalin E."/>
            <person name="Tice H."/>
            <person name="Bruce D."/>
            <person name="Goodwin L."/>
            <person name="Pitluck S."/>
            <person name="Sims D."/>
            <person name="Meineke L."/>
            <person name="Brettin T."/>
            <person name="Detter J.C."/>
            <person name="Han C."/>
            <person name="Larimer F."/>
            <person name="Land M."/>
            <person name="Hauser L."/>
            <person name="Kyrpides N."/>
            <person name="Ovchinnikova G."/>
            <person name="Liberton M."/>
            <person name="Stoeckel J."/>
            <person name="Banerjee A."/>
            <person name="Singh A."/>
            <person name="Page L."/>
            <person name="Sato H."/>
            <person name="Zhao L."/>
            <person name="Sherman L."/>
            <person name="Pakrasi H."/>
            <person name="Richardson P."/>
        </authorList>
    </citation>
    <scope>NUCLEOTIDE SEQUENCE</scope>
    <source>
        <strain evidence="7">PCC 7425</strain>
    </source>
</reference>
<dbReference type="InterPro" id="IPR000310">
    <property type="entry name" value="Orn/Lys/Arg_deCO2ase_major_dom"/>
</dbReference>
<gene>
    <name evidence="7" type="ordered locus">Cyan7425_5242</name>
</gene>
<protein>
    <submittedName>
        <fullName evidence="7">Orn/Lys/Arg decarboxylase major region</fullName>
    </submittedName>
</protein>
<keyword evidence="4" id="KW-0663">Pyridoxal phosphate</keyword>
<evidence type="ECO:0000259" key="6">
    <source>
        <dbReference type="PROSITE" id="PS00703"/>
    </source>
</evidence>
<evidence type="ECO:0000313" key="7">
    <source>
        <dbReference type="EMBL" id="ACL47534.1"/>
    </source>
</evidence>
<dbReference type="CDD" id="cd00615">
    <property type="entry name" value="Orn_deC_like"/>
    <property type="match status" value="1"/>
</dbReference>
<proteinExistence type="inferred from homology"/>
<evidence type="ECO:0000256" key="3">
    <source>
        <dbReference type="ARBA" id="ARBA00022793"/>
    </source>
</evidence>
<dbReference type="Pfam" id="PF03711">
    <property type="entry name" value="OKR_DC_1_C"/>
    <property type="match status" value="1"/>
</dbReference>
<dbReference type="PANTHER" id="PTHR43277">
    <property type="entry name" value="ARGININE DECARBOXYLASE"/>
    <property type="match status" value="1"/>
</dbReference>
<dbReference type="KEGG" id="cyn:Cyan7425_5242"/>
<sequence>MLDQTQVPILAALESRGFREHAPFYTPGHKRGRGTPAPLLQALKADCLKLDLPELPGLDNLFMPEGIIQEAQTLAAATFGAEQTWFLVNGSTCGIIAALMAVCQPGDYIILPRNVHQSAIAGLILTGAIPVFVDPAYNAELDLVGSPTPESVALALTQYPQAKAVLVTSPTYEGVCAKLETIAPLVHQHGIPLLVDEAHGPHFHFHPDLPVDALTAGADLTVQSTHKVLAALTQASMLHVQGTRIDRQRLQQALSLVQSSSPNYLLLAALDAARQQMALQGEVILTETLHLATQAREQIKAIPLLQVLGTEHLQEDGFAAIDPTRLRISVAPLGRSGFEVDEQLDQHGVTAEFPSLSALTFIISLGNTAADIDRLVNGLSQIAEDSLPRSNDRPMMAFPFPELIATPSLSPREAFFASHETVPFDRAVDRISAELVCPYPPGIPMLLPGEAIAPAALDYLRQVQTAGGMITGCSNPRLETLKVVRS</sequence>
<comment type="similarity">
    <text evidence="2">Belongs to the Orn/Lys/Arg decarboxylase class-I family.</text>
</comment>
<dbReference type="InterPro" id="IPR036633">
    <property type="entry name" value="Prn/Lys/Arg_de-COase_C_sf"/>
</dbReference>
<comment type="cofactor">
    <cofactor evidence="1">
        <name>pyridoxal 5'-phosphate</name>
        <dbReference type="ChEBI" id="CHEBI:597326"/>
    </cofactor>
</comment>
<dbReference type="Gene3D" id="3.90.100.10">
    <property type="entry name" value="Orn/Lys/Arg decarboxylase, C-terminal domain"/>
    <property type="match status" value="1"/>
</dbReference>
<dbReference type="InterPro" id="IPR015424">
    <property type="entry name" value="PyrdxlP-dep_Trfase"/>
</dbReference>
<dbReference type="eggNOG" id="COG1982">
    <property type="taxonomic scope" value="Bacteria"/>
</dbReference>
<dbReference type="InterPro" id="IPR008286">
    <property type="entry name" value="Prn/Lys/Arg_de-COase_C"/>
</dbReference>
<dbReference type="Pfam" id="PF01276">
    <property type="entry name" value="OKR_DC_1"/>
    <property type="match status" value="1"/>
</dbReference>
<keyword evidence="5" id="KW-0456">Lyase</keyword>
<name>B8HR26_CYAP4</name>
<dbReference type="STRING" id="395961.Cyan7425_5242"/>
<dbReference type="SUPFAM" id="SSF55904">
    <property type="entry name" value="Ornithine decarboxylase C-terminal domain"/>
    <property type="match status" value="1"/>
</dbReference>
<evidence type="ECO:0000256" key="5">
    <source>
        <dbReference type="ARBA" id="ARBA00023239"/>
    </source>
</evidence>
<dbReference type="GO" id="GO:0016831">
    <property type="term" value="F:carboxy-lyase activity"/>
    <property type="evidence" value="ECO:0007669"/>
    <property type="project" value="UniProtKB-KW"/>
</dbReference>
<evidence type="ECO:0000256" key="1">
    <source>
        <dbReference type="ARBA" id="ARBA00001933"/>
    </source>
</evidence>